<keyword evidence="3" id="KW-1185">Reference proteome</keyword>
<reference evidence="3" key="1">
    <citation type="journal article" date="2019" name="Int. J. Syst. Evol. Microbiol.">
        <title>The Global Catalogue of Microorganisms (GCM) 10K type strain sequencing project: providing services to taxonomists for standard genome sequencing and annotation.</title>
        <authorList>
            <consortium name="The Broad Institute Genomics Platform"/>
            <consortium name="The Broad Institute Genome Sequencing Center for Infectious Disease"/>
            <person name="Wu L."/>
            <person name="Ma J."/>
        </authorList>
    </citation>
    <scope>NUCLEOTIDE SEQUENCE [LARGE SCALE GENOMIC DNA]</scope>
    <source>
        <strain evidence="3">JCM 14307</strain>
    </source>
</reference>
<dbReference type="EMBL" id="BAAANF010000023">
    <property type="protein sequence ID" value="GAA1713585.1"/>
    <property type="molecule type" value="Genomic_DNA"/>
</dbReference>
<dbReference type="Proteomes" id="UP001500280">
    <property type="component" value="Unassembled WGS sequence"/>
</dbReference>
<evidence type="ECO:0008006" key="4">
    <source>
        <dbReference type="Google" id="ProtNLM"/>
    </source>
</evidence>
<proteinExistence type="predicted"/>
<evidence type="ECO:0000313" key="2">
    <source>
        <dbReference type="EMBL" id="GAA1713585.1"/>
    </source>
</evidence>
<name>A0ABP4UX25_9ACTN</name>
<comment type="caution">
    <text evidence="2">The sequence shown here is derived from an EMBL/GenBank/DDBJ whole genome shotgun (WGS) entry which is preliminary data.</text>
</comment>
<dbReference type="RefSeq" id="WP_344162669.1">
    <property type="nucleotide sequence ID" value="NZ_BAAANF010000023.1"/>
</dbReference>
<protein>
    <recommendedName>
        <fullName evidence="4">XRE family transcriptional regulator</fullName>
    </recommendedName>
</protein>
<sequence length="88" mass="9885">MPSPNTTLREARLRIPSPADATRPMSRAELAHSVCVWLWHTRSMNRPFDAHYLAKLERGAVRRTGDAYREALRAVLGVPDDSALGMDQ</sequence>
<accession>A0ABP4UX25</accession>
<gene>
    <name evidence="2" type="ORF">GCM10009745_72360</name>
</gene>
<evidence type="ECO:0000256" key="1">
    <source>
        <dbReference type="SAM" id="MobiDB-lite"/>
    </source>
</evidence>
<organism evidence="2 3">
    <name type="scientific">Kribbella yunnanensis</name>
    <dbReference type="NCBI Taxonomy" id="190194"/>
    <lineage>
        <taxon>Bacteria</taxon>
        <taxon>Bacillati</taxon>
        <taxon>Actinomycetota</taxon>
        <taxon>Actinomycetes</taxon>
        <taxon>Propionibacteriales</taxon>
        <taxon>Kribbellaceae</taxon>
        <taxon>Kribbella</taxon>
    </lineage>
</organism>
<feature type="region of interest" description="Disordered" evidence="1">
    <location>
        <begin position="1"/>
        <end position="24"/>
    </location>
</feature>
<evidence type="ECO:0000313" key="3">
    <source>
        <dbReference type="Proteomes" id="UP001500280"/>
    </source>
</evidence>